<dbReference type="RefSeq" id="WP_014799387.1">
    <property type="nucleotide sequence ID" value="NC_018018.1"/>
</dbReference>
<evidence type="ECO:0000256" key="5">
    <source>
        <dbReference type="ARBA" id="ARBA00023136"/>
    </source>
</evidence>
<sequence length="130" mass="14185" precursor="true">MKNNFIFLGAILGALAVGIGAFGAHALKDWLISIGQVETFQTASKYHFYHVFSIILIGILIKIKENNSEKSSKLLAWAGNLHLLGILFFSGSLYILCLTGTKWLGAITPIGGVLLIVGWVFLAFSFLNKK</sequence>
<organism evidence="7 8">
    <name type="scientific">Bernardetia litoralis (strain ATCC 23117 / DSM 6794 / NBRC 15988 / NCIMB 1366 / Fx l1 / Sio-4)</name>
    <name type="common">Flexibacter litoralis</name>
    <dbReference type="NCBI Taxonomy" id="880071"/>
    <lineage>
        <taxon>Bacteria</taxon>
        <taxon>Pseudomonadati</taxon>
        <taxon>Bacteroidota</taxon>
        <taxon>Cytophagia</taxon>
        <taxon>Cytophagales</taxon>
        <taxon>Bernardetiaceae</taxon>
        <taxon>Bernardetia</taxon>
    </lineage>
</organism>
<feature type="transmembrane region" description="Helical" evidence="6">
    <location>
        <begin position="46"/>
        <end position="63"/>
    </location>
</feature>
<dbReference type="Pfam" id="PF04241">
    <property type="entry name" value="DUF423"/>
    <property type="match status" value="1"/>
</dbReference>
<feature type="transmembrane region" description="Helical" evidence="6">
    <location>
        <begin position="103"/>
        <end position="127"/>
    </location>
</feature>
<dbReference type="InterPro" id="IPR006696">
    <property type="entry name" value="DUF423"/>
</dbReference>
<dbReference type="eggNOG" id="COG2363">
    <property type="taxonomic scope" value="Bacteria"/>
</dbReference>
<feature type="transmembrane region" description="Helical" evidence="6">
    <location>
        <begin position="75"/>
        <end position="97"/>
    </location>
</feature>
<dbReference type="GO" id="GO:0005886">
    <property type="term" value="C:plasma membrane"/>
    <property type="evidence" value="ECO:0007669"/>
    <property type="project" value="TreeGrafter"/>
</dbReference>
<dbReference type="STRING" id="880071.Fleli_3648"/>
<dbReference type="AlphaFoldDB" id="I4APS8"/>
<dbReference type="PANTHER" id="PTHR43461">
    <property type="entry name" value="TRANSMEMBRANE PROTEIN 256"/>
    <property type="match status" value="1"/>
</dbReference>
<name>I4APS8_BERLS</name>
<evidence type="ECO:0000256" key="3">
    <source>
        <dbReference type="ARBA" id="ARBA00022692"/>
    </source>
</evidence>
<dbReference type="EMBL" id="CP003345">
    <property type="protein sequence ID" value="AFM05963.1"/>
    <property type="molecule type" value="Genomic_DNA"/>
</dbReference>
<keyword evidence="3 6" id="KW-0812">Transmembrane</keyword>
<dbReference type="Proteomes" id="UP000006054">
    <property type="component" value="Chromosome"/>
</dbReference>
<dbReference type="HOGENOM" id="CLU_096548_3_3_10"/>
<evidence type="ECO:0000256" key="4">
    <source>
        <dbReference type="ARBA" id="ARBA00022989"/>
    </source>
</evidence>
<accession>I4APS8</accession>
<dbReference type="PATRIC" id="fig|880071.3.peg.3652"/>
<gene>
    <name evidence="7" type="ordered locus">Fleli_3648</name>
</gene>
<comment type="subcellular location">
    <subcellularLocation>
        <location evidence="1">Membrane</location>
        <topology evidence="1">Multi-pass membrane protein</topology>
    </subcellularLocation>
</comment>
<protein>
    <submittedName>
        <fullName evidence="7">Uncharacterized small membrane protein</fullName>
    </submittedName>
</protein>
<proteinExistence type="inferred from homology"/>
<keyword evidence="4 6" id="KW-1133">Transmembrane helix</keyword>
<evidence type="ECO:0000256" key="6">
    <source>
        <dbReference type="SAM" id="Phobius"/>
    </source>
</evidence>
<evidence type="ECO:0000313" key="8">
    <source>
        <dbReference type="Proteomes" id="UP000006054"/>
    </source>
</evidence>
<evidence type="ECO:0000256" key="2">
    <source>
        <dbReference type="ARBA" id="ARBA00009694"/>
    </source>
</evidence>
<comment type="similarity">
    <text evidence="2">Belongs to the UPF0382 family.</text>
</comment>
<reference evidence="8" key="1">
    <citation type="submission" date="2012-06" db="EMBL/GenBank/DDBJ databases">
        <title>The complete genome of Flexibacter litoralis DSM 6794.</title>
        <authorList>
            <person name="Lucas S."/>
            <person name="Copeland A."/>
            <person name="Lapidus A."/>
            <person name="Glavina del Rio T."/>
            <person name="Dalin E."/>
            <person name="Tice H."/>
            <person name="Bruce D."/>
            <person name="Goodwin L."/>
            <person name="Pitluck S."/>
            <person name="Peters L."/>
            <person name="Ovchinnikova G."/>
            <person name="Lu M."/>
            <person name="Kyrpides N."/>
            <person name="Mavromatis K."/>
            <person name="Ivanova N."/>
            <person name="Brettin T."/>
            <person name="Detter J.C."/>
            <person name="Han C."/>
            <person name="Larimer F."/>
            <person name="Land M."/>
            <person name="Hauser L."/>
            <person name="Markowitz V."/>
            <person name="Cheng J.-F."/>
            <person name="Hugenholtz P."/>
            <person name="Woyke T."/>
            <person name="Wu D."/>
            <person name="Spring S."/>
            <person name="Lang E."/>
            <person name="Kopitz M."/>
            <person name="Brambilla E."/>
            <person name="Klenk H.-P."/>
            <person name="Eisen J.A."/>
        </authorList>
    </citation>
    <scope>NUCLEOTIDE SEQUENCE [LARGE SCALE GENOMIC DNA]</scope>
    <source>
        <strain evidence="8">ATCC 23117 / DSM 6794 / NBRC 15988 / NCIMB 1366 / Sio-4</strain>
    </source>
</reference>
<keyword evidence="8" id="KW-1185">Reference proteome</keyword>
<keyword evidence="5 6" id="KW-0472">Membrane</keyword>
<evidence type="ECO:0000256" key="1">
    <source>
        <dbReference type="ARBA" id="ARBA00004141"/>
    </source>
</evidence>
<dbReference type="PANTHER" id="PTHR43461:SF1">
    <property type="entry name" value="TRANSMEMBRANE PROTEIN 256"/>
    <property type="match status" value="1"/>
</dbReference>
<evidence type="ECO:0000313" key="7">
    <source>
        <dbReference type="EMBL" id="AFM05963.1"/>
    </source>
</evidence>
<dbReference type="KEGG" id="fli:Fleli_3648"/>
<dbReference type="OrthoDB" id="9802121at2"/>